<reference evidence="3" key="1">
    <citation type="journal article" date="2017" name="Nat. Commun.">
        <title>The asparagus genome sheds light on the origin and evolution of a young Y chromosome.</title>
        <authorList>
            <person name="Harkess A."/>
            <person name="Zhou J."/>
            <person name="Xu C."/>
            <person name="Bowers J.E."/>
            <person name="Van der Hulst R."/>
            <person name="Ayyampalayam S."/>
            <person name="Mercati F."/>
            <person name="Riccardi P."/>
            <person name="McKain M.R."/>
            <person name="Kakrana A."/>
            <person name="Tang H."/>
            <person name="Ray J."/>
            <person name="Groenendijk J."/>
            <person name="Arikit S."/>
            <person name="Mathioni S.M."/>
            <person name="Nakano M."/>
            <person name="Shan H."/>
            <person name="Telgmann-Rauber A."/>
            <person name="Kanno A."/>
            <person name="Yue Z."/>
            <person name="Chen H."/>
            <person name="Li W."/>
            <person name="Chen Y."/>
            <person name="Xu X."/>
            <person name="Zhang Y."/>
            <person name="Luo S."/>
            <person name="Chen H."/>
            <person name="Gao J."/>
            <person name="Mao Z."/>
            <person name="Pires J.C."/>
            <person name="Luo M."/>
            <person name="Kudrna D."/>
            <person name="Wing R.A."/>
            <person name="Meyers B.C."/>
            <person name="Yi K."/>
            <person name="Kong H."/>
            <person name="Lavrijsen P."/>
            <person name="Sunseri F."/>
            <person name="Falavigna A."/>
            <person name="Ye Y."/>
            <person name="Leebens-Mack J.H."/>
            <person name="Chen G."/>
        </authorList>
    </citation>
    <scope>NUCLEOTIDE SEQUENCE [LARGE SCALE GENOMIC DNA]</scope>
    <source>
        <strain evidence="3">cv. DH0086</strain>
    </source>
</reference>
<evidence type="ECO:0000256" key="1">
    <source>
        <dbReference type="SAM" id="MobiDB-lite"/>
    </source>
</evidence>
<gene>
    <name evidence="2" type="ORF">A4U43_C04F20470</name>
</gene>
<dbReference type="Gramene" id="ONK72540">
    <property type="protein sequence ID" value="ONK72540"/>
    <property type="gene ID" value="A4U43_C04F20470"/>
</dbReference>
<keyword evidence="3" id="KW-1185">Reference proteome</keyword>
<feature type="region of interest" description="Disordered" evidence="1">
    <location>
        <begin position="1"/>
        <end position="110"/>
    </location>
</feature>
<accession>A0A5P1F7R5</accession>
<evidence type="ECO:0000313" key="2">
    <source>
        <dbReference type="EMBL" id="ONK72540.1"/>
    </source>
</evidence>
<feature type="compositionally biased region" description="Low complexity" evidence="1">
    <location>
        <begin position="81"/>
        <end position="94"/>
    </location>
</feature>
<feature type="compositionally biased region" description="Basic and acidic residues" evidence="1">
    <location>
        <begin position="12"/>
        <end position="22"/>
    </location>
</feature>
<organism evidence="2 3">
    <name type="scientific">Asparagus officinalis</name>
    <name type="common">Garden asparagus</name>
    <dbReference type="NCBI Taxonomy" id="4686"/>
    <lineage>
        <taxon>Eukaryota</taxon>
        <taxon>Viridiplantae</taxon>
        <taxon>Streptophyta</taxon>
        <taxon>Embryophyta</taxon>
        <taxon>Tracheophyta</taxon>
        <taxon>Spermatophyta</taxon>
        <taxon>Magnoliopsida</taxon>
        <taxon>Liliopsida</taxon>
        <taxon>Asparagales</taxon>
        <taxon>Asparagaceae</taxon>
        <taxon>Asparagoideae</taxon>
        <taxon>Asparagus</taxon>
    </lineage>
</organism>
<dbReference type="AlphaFoldDB" id="A0A5P1F7R5"/>
<name>A0A5P1F7R5_ASPOF</name>
<sequence>MATTVVEPTPVEARRAAIENEAHLPASPGKPRGRRSEEEKRSKAGQKKPVETVLEGEEEQQRKQQKSGGGERKEGARQVEAGKAQAAKQHAATTKVEEGQEAVKAAVASE</sequence>
<evidence type="ECO:0000313" key="3">
    <source>
        <dbReference type="Proteomes" id="UP000243459"/>
    </source>
</evidence>
<dbReference type="EMBL" id="CM007384">
    <property type="protein sequence ID" value="ONK72540.1"/>
    <property type="molecule type" value="Genomic_DNA"/>
</dbReference>
<protein>
    <submittedName>
        <fullName evidence="2">Uncharacterized protein</fullName>
    </submittedName>
</protein>
<dbReference type="Proteomes" id="UP000243459">
    <property type="component" value="Chromosome 4"/>
</dbReference>
<proteinExistence type="predicted"/>